<evidence type="ECO:0000256" key="2">
    <source>
        <dbReference type="ARBA" id="ARBA00022723"/>
    </source>
</evidence>
<evidence type="ECO:0000256" key="1">
    <source>
        <dbReference type="ARBA" id="ARBA00001968"/>
    </source>
</evidence>
<dbReference type="Pfam" id="PF13359">
    <property type="entry name" value="DDE_Tnp_4"/>
    <property type="match status" value="1"/>
</dbReference>
<gene>
    <name evidence="4" type="ORF">TSAR_016836</name>
</gene>
<sequence length="136" mass="16251">MHVVYGHDIHQRCNDEYFPEGTHLLGDSAYILQKYLIVPYRDNGYLTVEENFFNTSLSRSRMMVERTIGLLKGRWRYFLDKLPMKRTDLIPYYIVCARVLHNLCLKEEDTFEYPLIIPNNLDLNLEPLNVRNELHE</sequence>
<accession>A0A232EI03</accession>
<comment type="caution">
    <text evidence="4">The sequence shown here is derived from an EMBL/GenBank/DDBJ whole genome shotgun (WGS) entry which is preliminary data.</text>
</comment>
<dbReference type="STRING" id="543379.A0A232EI03"/>
<reference evidence="4 5" key="1">
    <citation type="journal article" date="2017" name="Curr. Biol.">
        <title>The Evolution of Venom by Co-option of Single-Copy Genes.</title>
        <authorList>
            <person name="Martinson E.O."/>
            <person name="Mrinalini"/>
            <person name="Kelkar Y.D."/>
            <person name="Chang C.H."/>
            <person name="Werren J.H."/>
        </authorList>
    </citation>
    <scope>NUCLEOTIDE SEQUENCE [LARGE SCALE GENOMIC DNA]</scope>
    <source>
        <strain evidence="4 5">Alberta</strain>
        <tissue evidence="4">Whole body</tissue>
    </source>
</reference>
<dbReference type="AlphaFoldDB" id="A0A232EI03"/>
<keyword evidence="2" id="KW-0479">Metal-binding</keyword>
<evidence type="ECO:0000313" key="4">
    <source>
        <dbReference type="EMBL" id="OXU17986.1"/>
    </source>
</evidence>
<keyword evidence="5" id="KW-1185">Reference proteome</keyword>
<dbReference type="Proteomes" id="UP000215335">
    <property type="component" value="Unassembled WGS sequence"/>
</dbReference>
<comment type="cofactor">
    <cofactor evidence="1">
        <name>a divalent metal cation</name>
        <dbReference type="ChEBI" id="CHEBI:60240"/>
    </cofactor>
</comment>
<evidence type="ECO:0000313" key="5">
    <source>
        <dbReference type="Proteomes" id="UP000215335"/>
    </source>
</evidence>
<organism evidence="4 5">
    <name type="scientific">Trichomalopsis sarcophagae</name>
    <dbReference type="NCBI Taxonomy" id="543379"/>
    <lineage>
        <taxon>Eukaryota</taxon>
        <taxon>Metazoa</taxon>
        <taxon>Ecdysozoa</taxon>
        <taxon>Arthropoda</taxon>
        <taxon>Hexapoda</taxon>
        <taxon>Insecta</taxon>
        <taxon>Pterygota</taxon>
        <taxon>Neoptera</taxon>
        <taxon>Endopterygota</taxon>
        <taxon>Hymenoptera</taxon>
        <taxon>Apocrita</taxon>
        <taxon>Proctotrupomorpha</taxon>
        <taxon>Chalcidoidea</taxon>
        <taxon>Pteromalidae</taxon>
        <taxon>Pteromalinae</taxon>
        <taxon>Trichomalopsis</taxon>
    </lineage>
</organism>
<dbReference type="OrthoDB" id="2668416at2759"/>
<name>A0A232EI03_9HYME</name>
<dbReference type="EMBL" id="NNAY01004375">
    <property type="protein sequence ID" value="OXU17986.1"/>
    <property type="molecule type" value="Genomic_DNA"/>
</dbReference>
<dbReference type="InterPro" id="IPR027806">
    <property type="entry name" value="HARBI1_dom"/>
</dbReference>
<protein>
    <recommendedName>
        <fullName evidence="3">DDE Tnp4 domain-containing protein</fullName>
    </recommendedName>
</protein>
<feature type="domain" description="DDE Tnp4" evidence="3">
    <location>
        <begin position="7"/>
        <end position="102"/>
    </location>
</feature>
<proteinExistence type="predicted"/>
<evidence type="ECO:0000259" key="3">
    <source>
        <dbReference type="Pfam" id="PF13359"/>
    </source>
</evidence>
<dbReference type="GO" id="GO:0046872">
    <property type="term" value="F:metal ion binding"/>
    <property type="evidence" value="ECO:0007669"/>
    <property type="project" value="UniProtKB-KW"/>
</dbReference>